<dbReference type="EMBL" id="PFFQ01000041">
    <property type="protein sequence ID" value="PIW16087.1"/>
    <property type="molecule type" value="Genomic_DNA"/>
</dbReference>
<accession>A0A2M7G2N5</accession>
<evidence type="ECO:0000313" key="1">
    <source>
        <dbReference type="EMBL" id="PIW16087.1"/>
    </source>
</evidence>
<reference evidence="1 2" key="1">
    <citation type="submission" date="2017-09" db="EMBL/GenBank/DDBJ databases">
        <title>Depth-based differentiation of microbial function through sediment-hosted aquifers and enrichment of novel symbionts in the deep terrestrial subsurface.</title>
        <authorList>
            <person name="Probst A.J."/>
            <person name="Ladd B."/>
            <person name="Jarett J.K."/>
            <person name="Geller-Mcgrath D.E."/>
            <person name="Sieber C.M."/>
            <person name="Emerson J.B."/>
            <person name="Anantharaman K."/>
            <person name="Thomas B.C."/>
            <person name="Malmstrom R."/>
            <person name="Stieglmeier M."/>
            <person name="Klingl A."/>
            <person name="Woyke T."/>
            <person name="Ryan C.M."/>
            <person name="Banfield J.F."/>
        </authorList>
    </citation>
    <scope>NUCLEOTIDE SEQUENCE [LARGE SCALE GENOMIC DNA]</scope>
    <source>
        <strain evidence="1">CG17_big_fil_post_rev_8_21_14_2_50_48_46</strain>
    </source>
</reference>
<evidence type="ECO:0008006" key="3">
    <source>
        <dbReference type="Google" id="ProtNLM"/>
    </source>
</evidence>
<protein>
    <recommendedName>
        <fullName evidence="3">Roadblock/LAMTOR2 domain-containing protein</fullName>
    </recommendedName>
</protein>
<comment type="caution">
    <text evidence="1">The sequence shown here is derived from an EMBL/GenBank/DDBJ whole genome shotgun (WGS) entry which is preliminary data.</text>
</comment>
<dbReference type="Proteomes" id="UP000231019">
    <property type="component" value="Unassembled WGS sequence"/>
</dbReference>
<gene>
    <name evidence="1" type="ORF">COW36_15360</name>
</gene>
<organism evidence="1 2">
    <name type="scientific">bacterium (Candidatus Blackallbacteria) CG17_big_fil_post_rev_8_21_14_2_50_48_46</name>
    <dbReference type="NCBI Taxonomy" id="2014261"/>
    <lineage>
        <taxon>Bacteria</taxon>
        <taxon>Candidatus Blackallbacteria</taxon>
    </lineage>
</organism>
<name>A0A2M7G2N5_9BACT</name>
<proteinExistence type="predicted"/>
<evidence type="ECO:0000313" key="2">
    <source>
        <dbReference type="Proteomes" id="UP000231019"/>
    </source>
</evidence>
<dbReference type="AlphaFoldDB" id="A0A2M7G2N5"/>
<sequence length="136" mass="15440">MNKTDQVCQKIVSEFESVLAFGVVDLFSGKILGLFHTIPYFQQDYIDAVVAASVDLFRGKSITRIEALLAEQRGTQPRHLIEEVFMTTQSTYHFMRILPSKNVLVVLITERRISQAKGWSLLRLAMGDIEHVLQAD</sequence>